<reference evidence="1 2" key="1">
    <citation type="journal article" date="2013" name="Genome Announc.">
        <title>Draft Genome Sequence of Arcticibacter svalbardensis Strain MN12-7T, a Member of the Family Sphingobacteriaceae Isolated from an Arctic Soil Sample.</title>
        <authorList>
            <person name="Shivaji S."/>
            <person name="Ara S."/>
            <person name="Prasad S."/>
            <person name="Manasa B.P."/>
            <person name="Begum Z."/>
            <person name="Singh A."/>
            <person name="Kumar Pinnaka A."/>
        </authorList>
    </citation>
    <scope>NUCLEOTIDE SEQUENCE [LARGE SCALE GENOMIC DNA]</scope>
    <source>
        <strain evidence="1 2">MN12-7</strain>
    </source>
</reference>
<gene>
    <name evidence="1" type="ORF">ADIARSV_2111</name>
</gene>
<dbReference type="eggNOG" id="ENOG5030W5Z">
    <property type="taxonomic scope" value="Bacteria"/>
</dbReference>
<comment type="caution">
    <text evidence="1">The sequence shown here is derived from an EMBL/GenBank/DDBJ whole genome shotgun (WGS) entry which is preliminary data.</text>
</comment>
<dbReference type="PROSITE" id="PS51257">
    <property type="entry name" value="PROKAR_LIPOPROTEIN"/>
    <property type="match status" value="1"/>
</dbReference>
<dbReference type="AlphaFoldDB" id="R9GSB7"/>
<protein>
    <recommendedName>
        <fullName evidence="3">DUF4270 domain-containing protein</fullName>
    </recommendedName>
</protein>
<sequence length="457" mass="50968">MNYLSRSLFILVSFFALSSCQKTDNIGLDIDPQDTINSSYLEEYNIGTVTVREDSVLAYNLAQFPVGLLTDPIFGRTQSDIAVGLALPSTALTFGTSPQLDSGVLVLKYGKEFFGDSINSTYSVTVHQLDEEYKPSSQYFNTRNWKYKSTEVIGSLSNVRHFTWNDSVFVRQIIKGAADTLLKVQPQLRIPMDRTFMETHFLNADPSNFLTDAAFKKYIQGLYVTVKKEQADGKGGVIFFDLATTGVSGLELYYRSTNTSATLDTTKVTFAISNTTTSASIKHDYTGTPVKTQLDYPSQSFSTVYTQPMGGLRTKITMPSLEQIRALGKIAINKAELVIYVENQSETSIIENFPRLALYTTDIAGQRQVVDQVSYLGVPYDKTNKRYIFNVSTYVQRLINGKSDQYNTYLAPLDEKFLSTTTANISPVLSTAGRTALAGENNSDMKIKLNIYYTRPD</sequence>
<dbReference type="Proteomes" id="UP000014174">
    <property type="component" value="Unassembled WGS sequence"/>
</dbReference>
<evidence type="ECO:0000313" key="1">
    <source>
        <dbReference type="EMBL" id="EOR94737.1"/>
    </source>
</evidence>
<evidence type="ECO:0000313" key="2">
    <source>
        <dbReference type="Proteomes" id="UP000014174"/>
    </source>
</evidence>
<dbReference type="RefSeq" id="WP_016195345.1">
    <property type="nucleotide sequence ID" value="NZ_AQPN01000078.1"/>
</dbReference>
<evidence type="ECO:0008006" key="3">
    <source>
        <dbReference type="Google" id="ProtNLM"/>
    </source>
</evidence>
<dbReference type="STRING" id="1150600.ADIARSV_2111"/>
<organism evidence="1 2">
    <name type="scientific">Arcticibacter svalbardensis MN12-7</name>
    <dbReference type="NCBI Taxonomy" id="1150600"/>
    <lineage>
        <taxon>Bacteria</taxon>
        <taxon>Pseudomonadati</taxon>
        <taxon>Bacteroidota</taxon>
        <taxon>Sphingobacteriia</taxon>
        <taxon>Sphingobacteriales</taxon>
        <taxon>Sphingobacteriaceae</taxon>
        <taxon>Arcticibacter</taxon>
    </lineage>
</organism>
<name>R9GSB7_9SPHI</name>
<accession>R9GSB7</accession>
<dbReference type="OrthoDB" id="1466062at2"/>
<dbReference type="EMBL" id="AQPN01000078">
    <property type="protein sequence ID" value="EOR94737.1"/>
    <property type="molecule type" value="Genomic_DNA"/>
</dbReference>
<proteinExistence type="predicted"/>
<dbReference type="Pfam" id="PF14092">
    <property type="entry name" value="DUF4270"/>
    <property type="match status" value="1"/>
</dbReference>
<keyword evidence="2" id="KW-1185">Reference proteome</keyword>
<dbReference type="InterPro" id="IPR025366">
    <property type="entry name" value="DUF4270"/>
</dbReference>